<comment type="catalytic activity">
    <reaction evidence="6">
        <text>L-proline + NAD(+) = (S)-1-pyrroline-5-carboxylate + NADH + 2 H(+)</text>
        <dbReference type="Rhea" id="RHEA:14105"/>
        <dbReference type="ChEBI" id="CHEBI:15378"/>
        <dbReference type="ChEBI" id="CHEBI:17388"/>
        <dbReference type="ChEBI" id="CHEBI:57540"/>
        <dbReference type="ChEBI" id="CHEBI:57945"/>
        <dbReference type="ChEBI" id="CHEBI:60039"/>
        <dbReference type="EC" id="1.5.1.2"/>
    </reaction>
</comment>
<feature type="domain" description="Pyrroline-5-carboxylate reductase catalytic N-terminal" evidence="10">
    <location>
        <begin position="2"/>
        <end position="97"/>
    </location>
</feature>
<dbReference type="PANTHER" id="PTHR11645:SF0">
    <property type="entry name" value="PYRROLINE-5-CARBOXYLATE REDUCTASE 3"/>
    <property type="match status" value="1"/>
</dbReference>
<protein>
    <recommendedName>
        <fullName evidence="6 7">Pyrroline-5-carboxylate reductase</fullName>
        <shortName evidence="6">P5C reductase</shortName>
        <shortName evidence="6">P5CR</shortName>
        <ecNumber evidence="6 7">1.5.1.2</ecNumber>
    </recommendedName>
    <alternativeName>
        <fullName evidence="6">PCA reductase</fullName>
    </alternativeName>
</protein>
<evidence type="ECO:0000256" key="2">
    <source>
        <dbReference type="ARBA" id="ARBA00022650"/>
    </source>
</evidence>
<comment type="similarity">
    <text evidence="1 6 9">Belongs to the pyrroline-5-carboxylate reductase family.</text>
</comment>
<dbReference type="PATRIC" id="fig|1423725.3.peg.1466"/>
<evidence type="ECO:0000256" key="6">
    <source>
        <dbReference type="HAMAP-Rule" id="MF_01925"/>
    </source>
</evidence>
<dbReference type="GO" id="GO:0005737">
    <property type="term" value="C:cytoplasm"/>
    <property type="evidence" value="ECO:0007669"/>
    <property type="project" value="UniProtKB-SubCell"/>
</dbReference>
<dbReference type="RefSeq" id="WP_057876394.1">
    <property type="nucleotide sequence ID" value="NZ_AYZD01000018.1"/>
</dbReference>
<keyword evidence="3 6" id="KW-0521">NADP</keyword>
<dbReference type="SUPFAM" id="SSF48179">
    <property type="entry name" value="6-phosphogluconate dehydrogenase C-terminal domain-like"/>
    <property type="match status" value="1"/>
</dbReference>
<keyword evidence="13" id="KW-1185">Reference proteome</keyword>
<gene>
    <name evidence="6" type="primary">proC</name>
    <name evidence="12" type="ORF">FC19_GL001425</name>
</gene>
<dbReference type="InterPro" id="IPR008927">
    <property type="entry name" value="6-PGluconate_DH-like_C_sf"/>
</dbReference>
<dbReference type="UniPathway" id="UPA00098">
    <property type="reaction ID" value="UER00361"/>
</dbReference>
<comment type="pathway">
    <text evidence="6 9">Amino-acid biosynthesis; L-proline biosynthesis; L-proline from L-glutamate 5-semialdehyde: step 1/1.</text>
</comment>
<dbReference type="InterPro" id="IPR053790">
    <property type="entry name" value="P5CR-like_CS"/>
</dbReference>
<evidence type="ECO:0000313" key="13">
    <source>
        <dbReference type="Proteomes" id="UP000051015"/>
    </source>
</evidence>
<comment type="catalytic activity">
    <reaction evidence="6 9">
        <text>L-proline + NADP(+) = (S)-1-pyrroline-5-carboxylate + NADPH + 2 H(+)</text>
        <dbReference type="Rhea" id="RHEA:14109"/>
        <dbReference type="ChEBI" id="CHEBI:15378"/>
        <dbReference type="ChEBI" id="CHEBI:17388"/>
        <dbReference type="ChEBI" id="CHEBI:57783"/>
        <dbReference type="ChEBI" id="CHEBI:58349"/>
        <dbReference type="ChEBI" id="CHEBI:60039"/>
        <dbReference type="EC" id="1.5.1.2"/>
    </reaction>
</comment>
<reference evidence="12 13" key="1">
    <citation type="journal article" date="2015" name="Genome Announc.">
        <title>Expanding the biotechnology potential of lactobacilli through comparative genomics of 213 strains and associated genera.</title>
        <authorList>
            <person name="Sun Z."/>
            <person name="Harris H.M."/>
            <person name="McCann A."/>
            <person name="Guo C."/>
            <person name="Argimon S."/>
            <person name="Zhang W."/>
            <person name="Yang X."/>
            <person name="Jeffery I.B."/>
            <person name="Cooney J.C."/>
            <person name="Kagawa T.F."/>
            <person name="Liu W."/>
            <person name="Song Y."/>
            <person name="Salvetti E."/>
            <person name="Wrobel A."/>
            <person name="Rasinkangas P."/>
            <person name="Parkhill J."/>
            <person name="Rea M.C."/>
            <person name="O'Sullivan O."/>
            <person name="Ritari J."/>
            <person name="Douillard F.P."/>
            <person name="Paul Ross R."/>
            <person name="Yang R."/>
            <person name="Briner A.E."/>
            <person name="Felis G.E."/>
            <person name="de Vos W.M."/>
            <person name="Barrangou R."/>
            <person name="Klaenhammer T.R."/>
            <person name="Caufield P.W."/>
            <person name="Cui Y."/>
            <person name="Zhang H."/>
            <person name="O'Toole P.W."/>
        </authorList>
    </citation>
    <scope>NUCLEOTIDE SEQUENCE [LARGE SCALE GENOMIC DNA]</scope>
    <source>
        <strain evidence="12 13">DSM 21051</strain>
    </source>
</reference>
<evidence type="ECO:0000256" key="5">
    <source>
        <dbReference type="ARBA" id="ARBA00058118"/>
    </source>
</evidence>
<evidence type="ECO:0000256" key="4">
    <source>
        <dbReference type="ARBA" id="ARBA00023002"/>
    </source>
</evidence>
<evidence type="ECO:0000256" key="3">
    <source>
        <dbReference type="ARBA" id="ARBA00022857"/>
    </source>
</evidence>
<organism evidence="12 13">
    <name type="scientific">Liquorilactobacillus aquaticus DSM 21051</name>
    <dbReference type="NCBI Taxonomy" id="1423725"/>
    <lineage>
        <taxon>Bacteria</taxon>
        <taxon>Bacillati</taxon>
        <taxon>Bacillota</taxon>
        <taxon>Bacilli</taxon>
        <taxon>Lactobacillales</taxon>
        <taxon>Lactobacillaceae</taxon>
        <taxon>Liquorilactobacillus</taxon>
    </lineage>
</organism>
<dbReference type="GO" id="GO:0055129">
    <property type="term" value="P:L-proline biosynthetic process"/>
    <property type="evidence" value="ECO:0007669"/>
    <property type="project" value="UniProtKB-UniRule"/>
</dbReference>
<evidence type="ECO:0000313" key="12">
    <source>
        <dbReference type="EMBL" id="KRM95945.1"/>
    </source>
</evidence>
<dbReference type="EC" id="1.5.1.2" evidence="6 7"/>
<dbReference type="Gene3D" id="1.10.3730.10">
    <property type="entry name" value="ProC C-terminal domain-like"/>
    <property type="match status" value="1"/>
</dbReference>
<dbReference type="PANTHER" id="PTHR11645">
    <property type="entry name" value="PYRROLINE-5-CARBOXYLATE REDUCTASE"/>
    <property type="match status" value="1"/>
</dbReference>
<dbReference type="PROSITE" id="PS00521">
    <property type="entry name" value="P5CR"/>
    <property type="match status" value="1"/>
</dbReference>
<dbReference type="EMBL" id="AYZD01000018">
    <property type="protein sequence ID" value="KRM95945.1"/>
    <property type="molecule type" value="Genomic_DNA"/>
</dbReference>
<evidence type="ECO:0000259" key="11">
    <source>
        <dbReference type="Pfam" id="PF14748"/>
    </source>
</evidence>
<evidence type="ECO:0000256" key="1">
    <source>
        <dbReference type="ARBA" id="ARBA00005525"/>
    </source>
</evidence>
<dbReference type="Pfam" id="PF14748">
    <property type="entry name" value="P5CR_dimer"/>
    <property type="match status" value="1"/>
</dbReference>
<feature type="binding site" evidence="8">
    <location>
        <position position="34"/>
    </location>
    <ligand>
        <name>NADP(+)</name>
        <dbReference type="ChEBI" id="CHEBI:58349"/>
    </ligand>
</feature>
<dbReference type="STRING" id="1423725.FC19_GL001425"/>
<dbReference type="OrthoDB" id="9805754at2"/>
<dbReference type="GO" id="GO:0004735">
    <property type="term" value="F:pyrroline-5-carboxylate reductase activity"/>
    <property type="evidence" value="ECO:0007669"/>
    <property type="project" value="UniProtKB-UniRule"/>
</dbReference>
<dbReference type="FunFam" id="1.10.3730.10:FF:000001">
    <property type="entry name" value="Pyrroline-5-carboxylate reductase"/>
    <property type="match status" value="1"/>
</dbReference>
<evidence type="ECO:0000256" key="9">
    <source>
        <dbReference type="RuleBase" id="RU003903"/>
    </source>
</evidence>
<comment type="function">
    <text evidence="5 6">Catalyzes the reduction of 1-pyrroline-5-carboxylate (PCA) to L-proline.</text>
</comment>
<evidence type="ECO:0000256" key="7">
    <source>
        <dbReference type="NCBIfam" id="TIGR00112"/>
    </source>
</evidence>
<dbReference type="InterPro" id="IPR000304">
    <property type="entry name" value="Pyrroline-COOH_reductase"/>
</dbReference>
<keyword evidence="6 9" id="KW-0028">Amino-acid biosynthesis</keyword>
<feature type="domain" description="Pyrroline-5-carboxylate reductase dimerisation" evidence="11">
    <location>
        <begin position="162"/>
        <end position="264"/>
    </location>
</feature>
<feature type="binding site" evidence="8">
    <location>
        <position position="55"/>
    </location>
    <ligand>
        <name>NADPH</name>
        <dbReference type="ChEBI" id="CHEBI:57783"/>
    </ligand>
</feature>
<dbReference type="PIRSF" id="PIRSF000193">
    <property type="entry name" value="Pyrrol-5-carb_rd"/>
    <property type="match status" value="1"/>
</dbReference>
<dbReference type="InterPro" id="IPR029036">
    <property type="entry name" value="P5CR_dimer"/>
</dbReference>
<feature type="binding site" evidence="8">
    <location>
        <begin position="6"/>
        <end position="11"/>
    </location>
    <ligand>
        <name>NADP(+)</name>
        <dbReference type="ChEBI" id="CHEBI:58349"/>
    </ligand>
</feature>
<proteinExistence type="inferred from homology"/>
<feature type="binding site" evidence="8">
    <location>
        <begin position="68"/>
        <end position="71"/>
    </location>
    <ligand>
        <name>NADP(+)</name>
        <dbReference type="ChEBI" id="CHEBI:58349"/>
    </ligand>
</feature>
<dbReference type="Gene3D" id="3.40.50.720">
    <property type="entry name" value="NAD(P)-binding Rossmann-like Domain"/>
    <property type="match status" value="1"/>
</dbReference>
<dbReference type="AlphaFoldDB" id="A0A0R2D5U2"/>
<comment type="caution">
    <text evidence="12">The sequence shown here is derived from an EMBL/GenBank/DDBJ whole genome shotgun (WGS) entry which is preliminary data.</text>
</comment>
<dbReference type="NCBIfam" id="TIGR00112">
    <property type="entry name" value="proC"/>
    <property type="match status" value="1"/>
</dbReference>
<name>A0A0R2D5U2_9LACO</name>
<dbReference type="Proteomes" id="UP000051015">
    <property type="component" value="Unassembled WGS sequence"/>
</dbReference>
<evidence type="ECO:0000256" key="8">
    <source>
        <dbReference type="PIRSR" id="PIRSR000193-1"/>
    </source>
</evidence>
<accession>A0A0R2D5U2</accession>
<dbReference type="HAMAP" id="MF_01925">
    <property type="entry name" value="P5C_reductase"/>
    <property type="match status" value="1"/>
</dbReference>
<sequence>MKIGFIGAGHMAQAIINGWLKVNKVSSSDIFIHSARRESYAVYAQEKNLVPVDSNNEVIKKADIIFLAVKPLVLGKVLAEVRDKLKKQNKVIVSMVSGVSLTEIQQELDNDNVELLRIMPNVNVEINEGMTALAKNECMTEEHYDFCENLFNALGKTSNISEKDFSTFVALSGSSPAFVYFFIDALSRAGVKYGLSKKQATEIAAQAVMGSAKKVLTDPRTPWELVDDVSSPGGTTVAGLLAMEEAGFMTSIVKAVDATIAKDQGK</sequence>
<dbReference type="SUPFAM" id="SSF51735">
    <property type="entry name" value="NAD(P)-binding Rossmann-fold domains"/>
    <property type="match status" value="1"/>
</dbReference>
<keyword evidence="4 6" id="KW-0560">Oxidoreductase</keyword>
<dbReference type="InterPro" id="IPR028939">
    <property type="entry name" value="P5C_Rdtase_cat_N"/>
</dbReference>
<keyword evidence="6" id="KW-0963">Cytoplasm</keyword>
<evidence type="ECO:0000259" key="10">
    <source>
        <dbReference type="Pfam" id="PF03807"/>
    </source>
</evidence>
<comment type="subcellular location">
    <subcellularLocation>
        <location evidence="6">Cytoplasm</location>
    </subcellularLocation>
</comment>
<keyword evidence="2 6" id="KW-0641">Proline biosynthesis</keyword>
<dbReference type="Pfam" id="PF03807">
    <property type="entry name" value="F420_oxidored"/>
    <property type="match status" value="1"/>
</dbReference>
<dbReference type="InterPro" id="IPR036291">
    <property type="entry name" value="NAD(P)-bd_dom_sf"/>
</dbReference>